<name>A0A7J6H5Q8_CANSA</name>
<protein>
    <recommendedName>
        <fullName evidence="1">Reverse transcriptase zinc-binding domain-containing protein</fullName>
    </recommendedName>
</protein>
<evidence type="ECO:0000313" key="4">
    <source>
        <dbReference type="Proteomes" id="UP000525078"/>
    </source>
</evidence>
<comment type="caution">
    <text evidence="2">The sequence shown here is derived from an EMBL/GenBank/DDBJ whole genome shotgun (WGS) entry which is preliminary data.</text>
</comment>
<dbReference type="Proteomes" id="UP000583929">
    <property type="component" value="Unassembled WGS sequence"/>
</dbReference>
<sequence>MRSREVICNEGMTMVGSGDSVDIWNQPWIPWLNFDEFRCLMDRVKPRFPGVNTIADISLQNGKWNTDLIKDMFGDELGERIAKINRLPVAHTDMLVWKEATDGKFSVKKAYEATQESVPDGDIKLWKKVWNSKLHYRHSFIIWRAISGCLPTRDRLGFVRDKSCLLCGEEVETAVHVLWDCNCARALWFCSPFAINGAVGGGDSVKGRVNWLLDRIPNDQTNELLSFMGCLFQGLWKNRNCNLVKGCLPNILQLRESIQRRYLEALDMLRREEVGVRLIPSVKNRGVVDMCVDVFAVSDAAWKNGRAGLAVGLLDRRDSSCKWFTKQVPASSAAEAELLAIQWAVLMAVDNNPSNLSSPSNED</sequence>
<dbReference type="Proteomes" id="UP000525078">
    <property type="component" value="Unassembled WGS sequence"/>
</dbReference>
<proteinExistence type="predicted"/>
<organism evidence="2 4">
    <name type="scientific">Cannabis sativa</name>
    <name type="common">Hemp</name>
    <name type="synonym">Marijuana</name>
    <dbReference type="NCBI Taxonomy" id="3483"/>
    <lineage>
        <taxon>Eukaryota</taxon>
        <taxon>Viridiplantae</taxon>
        <taxon>Streptophyta</taxon>
        <taxon>Embryophyta</taxon>
        <taxon>Tracheophyta</taxon>
        <taxon>Spermatophyta</taxon>
        <taxon>Magnoliopsida</taxon>
        <taxon>eudicotyledons</taxon>
        <taxon>Gunneridae</taxon>
        <taxon>Pentapetalae</taxon>
        <taxon>rosids</taxon>
        <taxon>fabids</taxon>
        <taxon>Rosales</taxon>
        <taxon>Cannabaceae</taxon>
        <taxon>Cannabis</taxon>
    </lineage>
</organism>
<reference evidence="4 5" key="1">
    <citation type="journal article" date="2020" name="bioRxiv">
        <title>Sequence and annotation of 42 cannabis genomes reveals extensive copy number variation in cannabinoid synthesis and pathogen resistance genes.</title>
        <authorList>
            <person name="Mckernan K.J."/>
            <person name="Helbert Y."/>
            <person name="Kane L.T."/>
            <person name="Ebling H."/>
            <person name="Zhang L."/>
            <person name="Liu B."/>
            <person name="Eaton Z."/>
            <person name="Mclaughlin S."/>
            <person name="Kingan S."/>
            <person name="Baybayan P."/>
            <person name="Concepcion G."/>
            <person name="Jordan M."/>
            <person name="Riva A."/>
            <person name="Barbazuk W."/>
            <person name="Harkins T."/>
        </authorList>
    </citation>
    <scope>NUCLEOTIDE SEQUENCE [LARGE SCALE GENOMIC DNA]</scope>
    <source>
        <strain evidence="4 5">cv. Jamaican Lion 4</strain>
        <strain evidence="3">Father</strain>
        <strain evidence="2">Mother</strain>
        <tissue evidence="2">Leaf</tissue>
    </source>
</reference>
<dbReference type="EMBL" id="JAATIQ010000001">
    <property type="protein sequence ID" value="KAF4404674.1"/>
    <property type="molecule type" value="Genomic_DNA"/>
</dbReference>
<dbReference type="EMBL" id="JAATIP010000028">
    <property type="protein sequence ID" value="KAF4390574.1"/>
    <property type="molecule type" value="Genomic_DNA"/>
</dbReference>
<evidence type="ECO:0000313" key="3">
    <source>
        <dbReference type="EMBL" id="KAF4404674.1"/>
    </source>
</evidence>
<feature type="domain" description="Reverse transcriptase zinc-binding" evidence="1">
    <location>
        <begin position="105"/>
        <end position="188"/>
    </location>
</feature>
<evidence type="ECO:0000313" key="5">
    <source>
        <dbReference type="Proteomes" id="UP000583929"/>
    </source>
</evidence>
<dbReference type="AlphaFoldDB" id="A0A7J6H5Q8"/>
<accession>A0A7J6H5Q8</accession>
<evidence type="ECO:0000259" key="1">
    <source>
        <dbReference type="Pfam" id="PF13966"/>
    </source>
</evidence>
<gene>
    <name evidence="2" type="ORF">F8388_006071</name>
    <name evidence="3" type="ORF">G4B88_006060</name>
</gene>
<keyword evidence="5" id="KW-1185">Reference proteome</keyword>
<evidence type="ECO:0000313" key="2">
    <source>
        <dbReference type="EMBL" id="KAF4390574.1"/>
    </source>
</evidence>
<dbReference type="Pfam" id="PF13966">
    <property type="entry name" value="zf-RVT"/>
    <property type="match status" value="1"/>
</dbReference>
<dbReference type="InterPro" id="IPR026960">
    <property type="entry name" value="RVT-Znf"/>
</dbReference>